<dbReference type="InterPro" id="IPR050313">
    <property type="entry name" value="Carb_Metab_HTH_regulators"/>
</dbReference>
<dbReference type="InterPro" id="IPR001034">
    <property type="entry name" value="DeoR_HTH"/>
</dbReference>
<dbReference type="InterPro" id="IPR036390">
    <property type="entry name" value="WH_DNA-bd_sf"/>
</dbReference>
<dbReference type="Gene3D" id="1.10.10.10">
    <property type="entry name" value="Winged helix-like DNA-binding domain superfamily/Winged helix DNA-binding domain"/>
    <property type="match status" value="1"/>
</dbReference>
<dbReference type="Proteomes" id="UP000638648">
    <property type="component" value="Unassembled WGS sequence"/>
</dbReference>
<dbReference type="InterPro" id="IPR000524">
    <property type="entry name" value="Tscrpt_reg_HTH_GntR"/>
</dbReference>
<dbReference type="InterPro" id="IPR036388">
    <property type="entry name" value="WH-like_DNA-bd_sf"/>
</dbReference>
<dbReference type="EMBL" id="JADBEM010000001">
    <property type="protein sequence ID" value="MBE1608390.1"/>
    <property type="molecule type" value="Genomic_DNA"/>
</dbReference>
<dbReference type="SMART" id="SM01134">
    <property type="entry name" value="DeoRC"/>
    <property type="match status" value="1"/>
</dbReference>
<evidence type="ECO:0000259" key="4">
    <source>
        <dbReference type="PROSITE" id="PS51000"/>
    </source>
</evidence>
<dbReference type="SUPFAM" id="SSF100950">
    <property type="entry name" value="NagB/RpiA/CoA transferase-like"/>
    <property type="match status" value="1"/>
</dbReference>
<sequence length="252" mass="27283">MTAGGEPGGRQRRDAILKLLTESERLDVAELKDQFGVSEMTIRRDLAKLADDGVIRRVHGGAVRSERSPFETRTVQHAAEKRRIAQRAAALITSGETVGIDIGTTAHAVARALRDHSLVVVTNSVNVAVEFRDTPSRVMLLGGFLGSELSTVGSFATAALQRLHLSTLILGCGGLVSDRGLTYFDIEETEVRRAMMNIADRVVVVMDRSKCDHTETVVLASLAEVDVLVTDAEPPAQIRKACRHHGVQIILA</sequence>
<dbReference type="InterPro" id="IPR014036">
    <property type="entry name" value="DeoR-like_C"/>
</dbReference>
<dbReference type="GO" id="GO:0003677">
    <property type="term" value="F:DNA binding"/>
    <property type="evidence" value="ECO:0007669"/>
    <property type="project" value="UniProtKB-KW"/>
</dbReference>
<dbReference type="RefSeq" id="WP_192752172.1">
    <property type="nucleotide sequence ID" value="NZ_BAABJL010000134.1"/>
</dbReference>
<dbReference type="PANTHER" id="PTHR30363:SF44">
    <property type="entry name" value="AGA OPERON TRANSCRIPTIONAL REPRESSOR-RELATED"/>
    <property type="match status" value="1"/>
</dbReference>
<dbReference type="GO" id="GO:0003700">
    <property type="term" value="F:DNA-binding transcription factor activity"/>
    <property type="evidence" value="ECO:0007669"/>
    <property type="project" value="InterPro"/>
</dbReference>
<comment type="caution">
    <text evidence="5">The sequence shown here is derived from an EMBL/GenBank/DDBJ whole genome shotgun (WGS) entry which is preliminary data.</text>
</comment>
<feature type="domain" description="HTH deoR-type" evidence="4">
    <location>
        <begin position="9"/>
        <end position="64"/>
    </location>
</feature>
<keyword evidence="1" id="KW-0805">Transcription regulation</keyword>
<keyword evidence="3" id="KW-0804">Transcription</keyword>
<dbReference type="Gene3D" id="3.40.50.1360">
    <property type="match status" value="1"/>
</dbReference>
<protein>
    <submittedName>
        <fullName evidence="5">DeoR/GlpR family transcriptional regulator of sugar metabolism</fullName>
    </submittedName>
</protein>
<keyword evidence="2" id="KW-0238">DNA-binding</keyword>
<dbReference type="PRINTS" id="PR00037">
    <property type="entry name" value="HTHLACR"/>
</dbReference>
<dbReference type="InterPro" id="IPR018356">
    <property type="entry name" value="Tscrpt_reg_HTH_DeoR_CS"/>
</dbReference>
<keyword evidence="6" id="KW-1185">Reference proteome</keyword>
<name>A0A927MWU6_9ACTN</name>
<dbReference type="SUPFAM" id="SSF46785">
    <property type="entry name" value="Winged helix' DNA-binding domain"/>
    <property type="match status" value="1"/>
</dbReference>
<evidence type="ECO:0000256" key="2">
    <source>
        <dbReference type="ARBA" id="ARBA00023125"/>
    </source>
</evidence>
<proteinExistence type="predicted"/>
<evidence type="ECO:0000313" key="5">
    <source>
        <dbReference type="EMBL" id="MBE1608390.1"/>
    </source>
</evidence>
<dbReference type="SMART" id="SM00345">
    <property type="entry name" value="HTH_GNTR"/>
    <property type="match status" value="1"/>
</dbReference>
<accession>A0A927MWU6</accession>
<evidence type="ECO:0000313" key="6">
    <source>
        <dbReference type="Proteomes" id="UP000638648"/>
    </source>
</evidence>
<dbReference type="Pfam" id="PF00455">
    <property type="entry name" value="DeoRC"/>
    <property type="match status" value="1"/>
</dbReference>
<dbReference type="AlphaFoldDB" id="A0A927MWU6"/>
<dbReference type="SMART" id="SM00420">
    <property type="entry name" value="HTH_DEOR"/>
    <property type="match status" value="1"/>
</dbReference>
<evidence type="ECO:0000256" key="1">
    <source>
        <dbReference type="ARBA" id="ARBA00023015"/>
    </source>
</evidence>
<dbReference type="PROSITE" id="PS00894">
    <property type="entry name" value="HTH_DEOR_1"/>
    <property type="match status" value="1"/>
</dbReference>
<gene>
    <name evidence="5" type="ORF">HEB94_005238</name>
</gene>
<evidence type="ECO:0000256" key="3">
    <source>
        <dbReference type="ARBA" id="ARBA00023163"/>
    </source>
</evidence>
<reference evidence="5" key="1">
    <citation type="submission" date="2020-10" db="EMBL/GenBank/DDBJ databases">
        <title>Sequencing the genomes of 1000 actinobacteria strains.</title>
        <authorList>
            <person name="Klenk H.-P."/>
        </authorList>
    </citation>
    <scope>NUCLEOTIDE SEQUENCE</scope>
    <source>
        <strain evidence="5">DSM 45354</strain>
    </source>
</reference>
<dbReference type="PANTHER" id="PTHR30363">
    <property type="entry name" value="HTH-TYPE TRANSCRIPTIONAL REGULATOR SRLR-RELATED"/>
    <property type="match status" value="1"/>
</dbReference>
<organism evidence="5 6">
    <name type="scientific">Actinopolymorpha pittospori</name>
    <dbReference type="NCBI Taxonomy" id="648752"/>
    <lineage>
        <taxon>Bacteria</taxon>
        <taxon>Bacillati</taxon>
        <taxon>Actinomycetota</taxon>
        <taxon>Actinomycetes</taxon>
        <taxon>Propionibacteriales</taxon>
        <taxon>Actinopolymorphaceae</taxon>
        <taxon>Actinopolymorpha</taxon>
    </lineage>
</organism>
<dbReference type="InterPro" id="IPR037171">
    <property type="entry name" value="NagB/RpiA_transferase-like"/>
</dbReference>
<dbReference type="PROSITE" id="PS51000">
    <property type="entry name" value="HTH_DEOR_2"/>
    <property type="match status" value="1"/>
</dbReference>
<dbReference type="Pfam" id="PF08220">
    <property type="entry name" value="HTH_DeoR"/>
    <property type="match status" value="1"/>
</dbReference>